<evidence type="ECO:0000256" key="5">
    <source>
        <dbReference type="SAM" id="Phobius"/>
    </source>
</evidence>
<comment type="subcellular location">
    <subcellularLocation>
        <location evidence="1">Membrane</location>
        <topology evidence="1">Multi-pass membrane protein</topology>
    </subcellularLocation>
</comment>
<dbReference type="InterPro" id="IPR007568">
    <property type="entry name" value="RTA1"/>
</dbReference>
<feature type="transmembrane region" description="Helical" evidence="5">
    <location>
        <begin position="75"/>
        <end position="97"/>
    </location>
</feature>
<dbReference type="EMBL" id="JBFXLT010000013">
    <property type="protein sequence ID" value="KAL2818669.1"/>
    <property type="molecule type" value="Genomic_DNA"/>
</dbReference>
<keyword evidence="4 5" id="KW-0472">Membrane</keyword>
<reference evidence="6 7" key="1">
    <citation type="submission" date="2024-07" db="EMBL/GenBank/DDBJ databases">
        <title>Section-level genome sequencing and comparative genomics of Aspergillus sections Usti and Cavernicolus.</title>
        <authorList>
            <consortium name="Lawrence Berkeley National Laboratory"/>
            <person name="Nybo J.L."/>
            <person name="Vesth T.C."/>
            <person name="Theobald S."/>
            <person name="Frisvad J.C."/>
            <person name="Larsen T.O."/>
            <person name="Kjaerboelling I."/>
            <person name="Rothschild-Mancinelli K."/>
            <person name="Lyhne E.K."/>
            <person name="Kogle M.E."/>
            <person name="Barry K."/>
            <person name="Clum A."/>
            <person name="Na H."/>
            <person name="Ledsgaard L."/>
            <person name="Lin J."/>
            <person name="Lipzen A."/>
            <person name="Kuo A."/>
            <person name="Riley R."/>
            <person name="Mondo S."/>
            <person name="Labutti K."/>
            <person name="Haridas S."/>
            <person name="Pangalinan J."/>
            <person name="Salamov A.A."/>
            <person name="Simmons B.A."/>
            <person name="Magnuson J.K."/>
            <person name="Chen J."/>
            <person name="Drula E."/>
            <person name="Henrissat B."/>
            <person name="Wiebenga A."/>
            <person name="Lubbers R.J."/>
            <person name="Gomes A.C."/>
            <person name="Makela M.R."/>
            <person name="Stajich J."/>
            <person name="Grigoriev I.V."/>
            <person name="Mortensen U.H."/>
            <person name="De Vries R.P."/>
            <person name="Baker S.E."/>
            <person name="Andersen M.R."/>
        </authorList>
    </citation>
    <scope>NUCLEOTIDE SEQUENCE [LARGE SCALE GENOMIC DNA]</scope>
    <source>
        <strain evidence="6 7">CBS 588.65</strain>
    </source>
</reference>
<feature type="transmembrane region" description="Helical" evidence="5">
    <location>
        <begin position="241"/>
        <end position="259"/>
    </location>
</feature>
<keyword evidence="3 5" id="KW-1133">Transmembrane helix</keyword>
<feature type="transmembrane region" description="Helical" evidence="5">
    <location>
        <begin position="154"/>
        <end position="180"/>
    </location>
</feature>
<gene>
    <name evidence="6" type="ORF">BJX63DRAFT_419198</name>
</gene>
<accession>A0ABR4HU61</accession>
<evidence type="ECO:0000313" key="7">
    <source>
        <dbReference type="Proteomes" id="UP001610334"/>
    </source>
</evidence>
<feature type="transmembrane region" description="Helical" evidence="5">
    <location>
        <begin position="42"/>
        <end position="63"/>
    </location>
</feature>
<keyword evidence="2 5" id="KW-0812">Transmembrane</keyword>
<evidence type="ECO:0000256" key="4">
    <source>
        <dbReference type="ARBA" id="ARBA00023136"/>
    </source>
</evidence>
<feature type="transmembrane region" description="Helical" evidence="5">
    <location>
        <begin position="12"/>
        <end position="30"/>
    </location>
</feature>
<evidence type="ECO:0000256" key="2">
    <source>
        <dbReference type="ARBA" id="ARBA00022692"/>
    </source>
</evidence>
<evidence type="ECO:0000313" key="6">
    <source>
        <dbReference type="EMBL" id="KAL2818669.1"/>
    </source>
</evidence>
<feature type="transmembrane region" description="Helical" evidence="5">
    <location>
        <begin position="201"/>
        <end position="221"/>
    </location>
</feature>
<evidence type="ECO:0000256" key="3">
    <source>
        <dbReference type="ARBA" id="ARBA00022989"/>
    </source>
</evidence>
<sequence>MSSTYVLYHYSPSFPAAVCFAIGFGASAAIHIWQTCRYKTKFMAAFIIGAILESLGYIARMISAKQTPNWSVGPYALQSLLLLLAPPLLAASIYTFLSRIICLVEGESRSPIQPQKMTKIFVTGDVISFLLQSGGGAILAQAKTASKVHLGERIIIVGLFVQVIFFGVFMIVSVLFHKNIHSDPTPKSLYRPVSKSGGMPLWKSCLFLLYATSMLIMVRSIYRVIEYIQGSQGFLQSHEVFLYVFDAALILIVCGIFNARHPGILLDEDLEDGGLEMGMGQGEYSRVT</sequence>
<dbReference type="PANTHER" id="PTHR31465">
    <property type="entry name" value="PROTEIN RTA1-RELATED"/>
    <property type="match status" value="1"/>
</dbReference>
<proteinExistence type="predicted"/>
<evidence type="ECO:0000256" key="1">
    <source>
        <dbReference type="ARBA" id="ARBA00004141"/>
    </source>
</evidence>
<dbReference type="PANTHER" id="PTHR31465:SF35">
    <property type="entry name" value="RTA1 DOMAIN PROTEIN-RELATED"/>
    <property type="match status" value="1"/>
</dbReference>
<organism evidence="6 7">
    <name type="scientific">Aspergillus granulosus</name>
    <dbReference type="NCBI Taxonomy" id="176169"/>
    <lineage>
        <taxon>Eukaryota</taxon>
        <taxon>Fungi</taxon>
        <taxon>Dikarya</taxon>
        <taxon>Ascomycota</taxon>
        <taxon>Pezizomycotina</taxon>
        <taxon>Eurotiomycetes</taxon>
        <taxon>Eurotiomycetidae</taxon>
        <taxon>Eurotiales</taxon>
        <taxon>Aspergillaceae</taxon>
        <taxon>Aspergillus</taxon>
        <taxon>Aspergillus subgen. Nidulantes</taxon>
    </lineage>
</organism>
<keyword evidence="7" id="KW-1185">Reference proteome</keyword>
<dbReference type="Pfam" id="PF04479">
    <property type="entry name" value="RTA1"/>
    <property type="match status" value="1"/>
</dbReference>
<protein>
    <submittedName>
        <fullName evidence="6">RTA1 like protein</fullName>
    </submittedName>
</protein>
<comment type="caution">
    <text evidence="6">The sequence shown here is derived from an EMBL/GenBank/DDBJ whole genome shotgun (WGS) entry which is preliminary data.</text>
</comment>
<dbReference type="Proteomes" id="UP001610334">
    <property type="component" value="Unassembled WGS sequence"/>
</dbReference>
<feature type="transmembrane region" description="Helical" evidence="5">
    <location>
        <begin position="118"/>
        <end position="142"/>
    </location>
</feature>
<name>A0ABR4HU61_9EURO</name>